<dbReference type="Gene3D" id="3.40.50.300">
    <property type="entry name" value="P-loop containing nucleotide triphosphate hydrolases"/>
    <property type="match status" value="1"/>
</dbReference>
<evidence type="ECO:0000313" key="7">
    <source>
        <dbReference type="Proteomes" id="UP001594351"/>
    </source>
</evidence>
<keyword evidence="1" id="KW-0547">Nucleotide-binding</keyword>
<dbReference type="Gene3D" id="1.10.8.60">
    <property type="match status" value="1"/>
</dbReference>
<dbReference type="InterPro" id="IPR027417">
    <property type="entry name" value="P-loop_NTPase"/>
</dbReference>
<reference evidence="6 7" key="1">
    <citation type="submission" date="2024-09" db="EMBL/GenBank/DDBJ databases">
        <title>Laminarin stimulates single cell rates of sulfate reduction while oxygen inhibits transcriptomic activity in coastal marine sediment.</title>
        <authorList>
            <person name="Lindsay M."/>
            <person name="Orcutt B."/>
            <person name="Emerson D."/>
            <person name="Stepanauskas R."/>
            <person name="D'Angelo T."/>
        </authorList>
    </citation>
    <scope>NUCLEOTIDE SEQUENCE [LARGE SCALE GENOMIC DNA]</scope>
    <source>
        <strain evidence="6">SAG AM-311-K15</strain>
    </source>
</reference>
<dbReference type="PANTHER" id="PTHR48102:SF7">
    <property type="entry name" value="ATP-DEPENDENT CLP PROTEASE ATP-BINDING SUBUNIT CLPX-LIKE, MITOCHONDRIAL"/>
    <property type="match status" value="1"/>
</dbReference>
<evidence type="ECO:0000256" key="1">
    <source>
        <dbReference type="ARBA" id="ARBA00022741"/>
    </source>
</evidence>
<evidence type="ECO:0000313" key="6">
    <source>
        <dbReference type="EMBL" id="MFC1851860.1"/>
    </source>
</evidence>
<keyword evidence="7" id="KW-1185">Reference proteome</keyword>
<feature type="domain" description="Clp ATPase C-terminal" evidence="5">
    <location>
        <begin position="323"/>
        <end position="417"/>
    </location>
</feature>
<sequence>MAKEPDIERIQQDLNDYLSKKYGRKISFAHLDPIQEPAGEKVDDSEQKTKSQELVLDFSMKPQELKSYLDEYLVKQEEAKEVLATKICTHFNRIKRFELQQKQPHIESVGEIKNNVIMIGPTGVGKTFLIKLIARKIGVPFVKGDATKFSETGYVGGDVEDLVRDLVHEANGNIALAQFGIIYLDEVDKIASSPNLLGPDVSRSGVQRALLKPMEETEVDLKVPHDFVSQMEAVVEFQKTGKREKKKISTKHILFIMSGAFSGLEEIVRKRLHQQDLGFKAAIKLKHERIEYLHQVRAEDLIQYGFESEFIGRLPVITVFEHLEVEDLYRILCSPKNSIISGKKRDFKAYGIDLHFEDEALQLIAQNASLERTGARGLVSALERTLAKFEHVLPSTSIAYLVVTSAMVRNPGDELKKLLENPSAPQQKAHFERIKAQEETELQLYIHRKSTEYSEKYGLSLSEQRIRVITQRSIQERIDPEAIMMEMQIVYHALRTFENSFVEKNDITISFSDEACDWLIQKVWQDQVEPLAFLKQSYQNYEHGLKLIREKTGKDHFSIPPEGIEEPENFLNKLIREIYHD</sequence>
<feature type="domain" description="AAA+ ATPase" evidence="4">
    <location>
        <begin position="112"/>
        <end position="278"/>
    </location>
</feature>
<dbReference type="SUPFAM" id="SSF52540">
    <property type="entry name" value="P-loop containing nucleoside triphosphate hydrolases"/>
    <property type="match status" value="1"/>
</dbReference>
<keyword evidence="3" id="KW-0143">Chaperone</keyword>
<dbReference type="PANTHER" id="PTHR48102">
    <property type="entry name" value="ATP-DEPENDENT CLP PROTEASE ATP-BINDING SUBUNIT CLPX-LIKE, MITOCHONDRIAL-RELATED"/>
    <property type="match status" value="1"/>
</dbReference>
<keyword evidence="2" id="KW-0067">ATP-binding</keyword>
<evidence type="ECO:0000256" key="3">
    <source>
        <dbReference type="ARBA" id="ARBA00023186"/>
    </source>
</evidence>
<dbReference type="SMART" id="SM01086">
    <property type="entry name" value="ClpB_D2-small"/>
    <property type="match status" value="1"/>
</dbReference>
<evidence type="ECO:0000259" key="5">
    <source>
        <dbReference type="SMART" id="SM01086"/>
    </source>
</evidence>
<name>A0ABV6Z088_UNCC1</name>
<dbReference type="Pfam" id="PF07724">
    <property type="entry name" value="AAA_2"/>
    <property type="match status" value="1"/>
</dbReference>
<protein>
    <submittedName>
        <fullName evidence="6">AAA family ATPase</fullName>
    </submittedName>
</protein>
<dbReference type="EMBL" id="JBHPBY010000234">
    <property type="protein sequence ID" value="MFC1851860.1"/>
    <property type="molecule type" value="Genomic_DNA"/>
</dbReference>
<proteinExistence type="predicted"/>
<dbReference type="InterPro" id="IPR003959">
    <property type="entry name" value="ATPase_AAA_core"/>
</dbReference>
<dbReference type="Proteomes" id="UP001594351">
    <property type="component" value="Unassembled WGS sequence"/>
</dbReference>
<gene>
    <name evidence="6" type="ORF">ACFL27_16840</name>
</gene>
<dbReference type="InterPro" id="IPR050052">
    <property type="entry name" value="ATP-dep_Clp_protease_ClpX"/>
</dbReference>
<dbReference type="InterPro" id="IPR019489">
    <property type="entry name" value="Clp_ATPase_C"/>
</dbReference>
<comment type="caution">
    <text evidence="6">The sequence shown here is derived from an EMBL/GenBank/DDBJ whole genome shotgun (WGS) entry which is preliminary data.</text>
</comment>
<evidence type="ECO:0000256" key="2">
    <source>
        <dbReference type="ARBA" id="ARBA00022840"/>
    </source>
</evidence>
<dbReference type="SMART" id="SM00382">
    <property type="entry name" value="AAA"/>
    <property type="match status" value="1"/>
</dbReference>
<organism evidence="6 7">
    <name type="scientific">candidate division CSSED10-310 bacterium</name>
    <dbReference type="NCBI Taxonomy" id="2855610"/>
    <lineage>
        <taxon>Bacteria</taxon>
        <taxon>Bacteria division CSSED10-310</taxon>
    </lineage>
</organism>
<evidence type="ECO:0000259" key="4">
    <source>
        <dbReference type="SMART" id="SM00382"/>
    </source>
</evidence>
<dbReference type="Pfam" id="PF10431">
    <property type="entry name" value="ClpB_D2-small"/>
    <property type="match status" value="1"/>
</dbReference>
<accession>A0ABV6Z088</accession>
<dbReference type="InterPro" id="IPR003593">
    <property type="entry name" value="AAA+_ATPase"/>
</dbReference>